<feature type="domain" description="MYND-type" evidence="6">
    <location>
        <begin position="236"/>
        <end position="277"/>
    </location>
</feature>
<dbReference type="GO" id="GO:0008270">
    <property type="term" value="F:zinc ion binding"/>
    <property type="evidence" value="ECO:0007669"/>
    <property type="project" value="UniProtKB-KW"/>
</dbReference>
<proteinExistence type="predicted"/>
<dbReference type="InterPro" id="IPR002893">
    <property type="entry name" value="Znf_MYND"/>
</dbReference>
<dbReference type="OrthoDB" id="272077at2759"/>
<dbReference type="PANTHER" id="PTHR43628:SF1">
    <property type="entry name" value="CHITIN SYNTHASE REGULATORY FACTOR 2-RELATED"/>
    <property type="match status" value="1"/>
</dbReference>
<evidence type="ECO:0000256" key="5">
    <source>
        <dbReference type="SAM" id="MobiDB-lite"/>
    </source>
</evidence>
<dbReference type="Gene3D" id="6.10.140.2220">
    <property type="match status" value="1"/>
</dbReference>
<keyword evidence="1" id="KW-0479">Metal-binding</keyword>
<keyword evidence="3" id="KW-0862">Zinc</keyword>
<evidence type="ECO:0000259" key="6">
    <source>
        <dbReference type="PROSITE" id="PS50865"/>
    </source>
</evidence>
<reference evidence="7 8" key="1">
    <citation type="journal article" date="2012" name="Genome Biol.">
        <title>Genome and low-iron response of an oceanic diatom adapted to chronic iron limitation.</title>
        <authorList>
            <person name="Lommer M."/>
            <person name="Specht M."/>
            <person name="Roy A.S."/>
            <person name="Kraemer L."/>
            <person name="Andreson R."/>
            <person name="Gutowska M.A."/>
            <person name="Wolf J."/>
            <person name="Bergner S.V."/>
            <person name="Schilhabel M.B."/>
            <person name="Klostermeier U.C."/>
            <person name="Beiko R.G."/>
            <person name="Rosenstiel P."/>
            <person name="Hippler M."/>
            <person name="Laroche J."/>
        </authorList>
    </citation>
    <scope>NUCLEOTIDE SEQUENCE [LARGE SCALE GENOMIC DNA]</scope>
    <source>
        <strain evidence="7 8">CCMP1005</strain>
    </source>
</reference>
<dbReference type="AlphaFoldDB" id="K0R5A2"/>
<dbReference type="InterPro" id="IPR006597">
    <property type="entry name" value="Sel1-like"/>
</dbReference>
<accession>K0R5A2</accession>
<feature type="compositionally biased region" description="Basic residues" evidence="5">
    <location>
        <begin position="96"/>
        <end position="105"/>
    </location>
</feature>
<keyword evidence="8" id="KW-1185">Reference proteome</keyword>
<feature type="region of interest" description="Disordered" evidence="5">
    <location>
        <begin position="59"/>
        <end position="82"/>
    </location>
</feature>
<feature type="non-terminal residue" evidence="7">
    <location>
        <position position="597"/>
    </location>
</feature>
<dbReference type="eggNOG" id="KOG1550">
    <property type="taxonomic scope" value="Eukaryota"/>
</dbReference>
<dbReference type="Pfam" id="PF08238">
    <property type="entry name" value="Sel1"/>
    <property type="match status" value="2"/>
</dbReference>
<dbReference type="InterPro" id="IPR011990">
    <property type="entry name" value="TPR-like_helical_dom_sf"/>
</dbReference>
<evidence type="ECO:0000313" key="7">
    <source>
        <dbReference type="EMBL" id="EJK47895.1"/>
    </source>
</evidence>
<feature type="region of interest" description="Disordered" evidence="5">
    <location>
        <begin position="565"/>
        <end position="597"/>
    </location>
</feature>
<dbReference type="Gene3D" id="1.25.40.10">
    <property type="entry name" value="Tetratricopeptide repeat domain"/>
    <property type="match status" value="1"/>
</dbReference>
<dbReference type="Proteomes" id="UP000266841">
    <property type="component" value="Unassembled WGS sequence"/>
</dbReference>
<dbReference type="SUPFAM" id="SSF57850">
    <property type="entry name" value="RING/U-box"/>
    <property type="match status" value="1"/>
</dbReference>
<dbReference type="SMART" id="SM00671">
    <property type="entry name" value="SEL1"/>
    <property type="match status" value="3"/>
</dbReference>
<evidence type="ECO:0000256" key="3">
    <source>
        <dbReference type="ARBA" id="ARBA00022833"/>
    </source>
</evidence>
<dbReference type="PROSITE" id="PS50865">
    <property type="entry name" value="ZF_MYND_2"/>
    <property type="match status" value="1"/>
</dbReference>
<feature type="region of interest" description="Disordered" evidence="5">
    <location>
        <begin position="96"/>
        <end position="115"/>
    </location>
</feature>
<dbReference type="InterPro" id="IPR052945">
    <property type="entry name" value="Mitotic_Regulator"/>
</dbReference>
<sequence>MLMFASPTRKQDRGSGFARDLLGIFGRCGESRVSICFCLPGRRVGWVCPSVETMIGPKATAAPRASNDSRPRSTHKTPESSRLLQLTSRRVAVVGRSRRAGRHRAQPGGRQAKAWPKALKSWASDPQKIQLRPGGANSKFGHNLTQNREVSHLCQVVAAYFAVFFNRKLVVSQNRAVADKQGPPLHLWLTSLSEISEHWTHPIGQAGAASWTHIRIRQPRSTMSCVPVVDDGAEVCANCGKQGSDAVKLKNCTACRLVKYCGVDCQRAHRKQHKQACKQRAAELKDEQLYGQGHERPEGDFCPICTLPIPLSMENHSFFKYCCMKLICHGCGLAAQKRGLWDCPFCRTPYPDNDADKLAMIRARVKKKDPAATYHLGGYYCHGRLGLQKDMQKAVELWTEAAELGWIEALYNLGIAYESGEGVEKNRAKAAEFYKKAAMQGHVQSRYNLGCYVWEKMNHDCAVKHWLISAKMGHENSLENIKRAFGGGLTMKEQYVEALRGYQDAVEEMRSNDRDEAKRLRDGRCSNSTNLSNLPALFLDLRTQDRGDPCGRRMIRFPHCHLADDDRLGERHSPPEAKGERVGRDRPARRGAMDGRC</sequence>
<dbReference type="PROSITE" id="PS01360">
    <property type="entry name" value="ZF_MYND_1"/>
    <property type="match status" value="1"/>
</dbReference>
<keyword evidence="2 4" id="KW-0863">Zinc-finger</keyword>
<gene>
    <name evidence="7" type="ORF">THAOC_33352</name>
</gene>
<comment type="caution">
    <text evidence="7">The sequence shown here is derived from an EMBL/GenBank/DDBJ whole genome shotgun (WGS) entry which is preliminary data.</text>
</comment>
<evidence type="ECO:0000256" key="2">
    <source>
        <dbReference type="ARBA" id="ARBA00022771"/>
    </source>
</evidence>
<evidence type="ECO:0000256" key="1">
    <source>
        <dbReference type="ARBA" id="ARBA00022723"/>
    </source>
</evidence>
<feature type="compositionally biased region" description="Basic and acidic residues" evidence="5">
    <location>
        <begin position="67"/>
        <end position="79"/>
    </location>
</feature>
<organism evidence="7 8">
    <name type="scientific">Thalassiosira oceanica</name>
    <name type="common">Marine diatom</name>
    <dbReference type="NCBI Taxonomy" id="159749"/>
    <lineage>
        <taxon>Eukaryota</taxon>
        <taxon>Sar</taxon>
        <taxon>Stramenopiles</taxon>
        <taxon>Ochrophyta</taxon>
        <taxon>Bacillariophyta</taxon>
        <taxon>Coscinodiscophyceae</taxon>
        <taxon>Thalassiosirophycidae</taxon>
        <taxon>Thalassiosirales</taxon>
        <taxon>Thalassiosiraceae</taxon>
        <taxon>Thalassiosira</taxon>
    </lineage>
</organism>
<dbReference type="PANTHER" id="PTHR43628">
    <property type="entry name" value="ACTIVATOR OF C KINASE PROTEIN 1-RELATED"/>
    <property type="match status" value="1"/>
</dbReference>
<protein>
    <recommendedName>
        <fullName evidence="6">MYND-type domain-containing protein</fullName>
    </recommendedName>
</protein>
<dbReference type="Pfam" id="PF01753">
    <property type="entry name" value="zf-MYND"/>
    <property type="match status" value="1"/>
</dbReference>
<dbReference type="SUPFAM" id="SSF144232">
    <property type="entry name" value="HIT/MYND zinc finger-like"/>
    <property type="match status" value="1"/>
</dbReference>
<name>K0R5A2_THAOC</name>
<evidence type="ECO:0000256" key="4">
    <source>
        <dbReference type="PROSITE-ProRule" id="PRU00134"/>
    </source>
</evidence>
<evidence type="ECO:0000313" key="8">
    <source>
        <dbReference type="Proteomes" id="UP000266841"/>
    </source>
</evidence>
<dbReference type="SUPFAM" id="SSF81901">
    <property type="entry name" value="HCP-like"/>
    <property type="match status" value="1"/>
</dbReference>
<dbReference type="EMBL" id="AGNL01046499">
    <property type="protein sequence ID" value="EJK47895.1"/>
    <property type="molecule type" value="Genomic_DNA"/>
</dbReference>